<dbReference type="PROSITE" id="PS51421">
    <property type="entry name" value="RAS"/>
    <property type="match status" value="1"/>
</dbReference>
<dbReference type="NCBIfam" id="TIGR00231">
    <property type="entry name" value="small_GTP"/>
    <property type="match status" value="1"/>
</dbReference>
<sequence>MDRCNIAVLGDGGVGKTALAVQNPLTPTLLSVPPQLWFSRGATFPQPVPGALLLMKRMKTYDPTIEDAYLKQVVVENRMCAIDIIDTAGQDDYSVLSNQWIKEAEAFVIVYSVSSQQSFKAVETFWRNIYMQKSCPPPFVLVGNKKDRLSERDVSRDEGAALAKAYGCEFFETSAKTPENIEGPFISLVREVRRRRSQMSELPQLDNELQLDNGPYGRWCARKQCVII</sequence>
<dbReference type="GO" id="GO:0005886">
    <property type="term" value="C:plasma membrane"/>
    <property type="evidence" value="ECO:0007669"/>
    <property type="project" value="UniProtKB-SubCell"/>
</dbReference>
<proteinExistence type="predicted"/>
<dbReference type="SUPFAM" id="SSF52540">
    <property type="entry name" value="P-loop containing nucleoside triphosphate hydrolases"/>
    <property type="match status" value="1"/>
</dbReference>
<dbReference type="SMART" id="SM00174">
    <property type="entry name" value="RHO"/>
    <property type="match status" value="1"/>
</dbReference>
<dbReference type="GO" id="GO:0003924">
    <property type="term" value="F:GTPase activity"/>
    <property type="evidence" value="ECO:0007669"/>
    <property type="project" value="InterPro"/>
</dbReference>
<keyword evidence="5" id="KW-1185">Reference proteome</keyword>
<dbReference type="SMART" id="SM00173">
    <property type="entry name" value="RAS"/>
    <property type="match status" value="1"/>
</dbReference>
<gene>
    <name evidence="4" type="ORF">VNI00_018476</name>
</gene>
<evidence type="ECO:0000313" key="5">
    <source>
        <dbReference type="Proteomes" id="UP001383192"/>
    </source>
</evidence>
<dbReference type="AlphaFoldDB" id="A0AAW0AY43"/>
<dbReference type="InterPro" id="IPR020849">
    <property type="entry name" value="Small_GTPase_Ras-type"/>
</dbReference>
<dbReference type="InterPro" id="IPR027417">
    <property type="entry name" value="P-loop_NTPase"/>
</dbReference>
<protein>
    <submittedName>
        <fullName evidence="4">Uncharacterized protein</fullName>
    </submittedName>
</protein>
<dbReference type="PANTHER" id="PTHR24070">
    <property type="entry name" value="RAS, DI-RAS, AND RHEB FAMILY MEMBERS OF SMALL GTPASE SUPERFAMILY"/>
    <property type="match status" value="1"/>
</dbReference>
<dbReference type="GO" id="GO:0007165">
    <property type="term" value="P:signal transduction"/>
    <property type="evidence" value="ECO:0007669"/>
    <property type="project" value="InterPro"/>
</dbReference>
<dbReference type="InterPro" id="IPR001806">
    <property type="entry name" value="Small_GTPase"/>
</dbReference>
<reference evidence="4 5" key="1">
    <citation type="submission" date="2024-01" db="EMBL/GenBank/DDBJ databases">
        <title>A draft genome for a cacao thread blight-causing isolate of Paramarasmius palmivorus.</title>
        <authorList>
            <person name="Baruah I.K."/>
            <person name="Bukari Y."/>
            <person name="Amoako-Attah I."/>
            <person name="Meinhardt L.W."/>
            <person name="Bailey B.A."/>
            <person name="Cohen S.P."/>
        </authorList>
    </citation>
    <scope>NUCLEOTIDE SEQUENCE [LARGE SCALE GENOMIC DNA]</scope>
    <source>
        <strain evidence="4 5">GH-12</strain>
    </source>
</reference>
<name>A0AAW0AY43_9AGAR</name>
<dbReference type="Gene3D" id="3.40.50.300">
    <property type="entry name" value="P-loop containing nucleotide triphosphate hydrolases"/>
    <property type="match status" value="1"/>
</dbReference>
<dbReference type="PROSITE" id="PS51419">
    <property type="entry name" value="RAB"/>
    <property type="match status" value="1"/>
</dbReference>
<dbReference type="Proteomes" id="UP001383192">
    <property type="component" value="Unassembled WGS sequence"/>
</dbReference>
<dbReference type="InterPro" id="IPR005225">
    <property type="entry name" value="Small_GTP-bd"/>
</dbReference>
<keyword evidence="3" id="KW-0342">GTP-binding</keyword>
<evidence type="ECO:0000256" key="1">
    <source>
        <dbReference type="ARBA" id="ARBA00004342"/>
    </source>
</evidence>
<evidence type="ECO:0000313" key="4">
    <source>
        <dbReference type="EMBL" id="KAK7017987.1"/>
    </source>
</evidence>
<evidence type="ECO:0000256" key="2">
    <source>
        <dbReference type="ARBA" id="ARBA00022741"/>
    </source>
</evidence>
<dbReference type="GO" id="GO:0005525">
    <property type="term" value="F:GTP binding"/>
    <property type="evidence" value="ECO:0007669"/>
    <property type="project" value="UniProtKB-KW"/>
</dbReference>
<comment type="caution">
    <text evidence="4">The sequence shown here is derived from an EMBL/GenBank/DDBJ whole genome shotgun (WGS) entry which is preliminary data.</text>
</comment>
<dbReference type="PROSITE" id="PS51420">
    <property type="entry name" value="RHO"/>
    <property type="match status" value="1"/>
</dbReference>
<organism evidence="4 5">
    <name type="scientific">Paramarasmius palmivorus</name>
    <dbReference type="NCBI Taxonomy" id="297713"/>
    <lineage>
        <taxon>Eukaryota</taxon>
        <taxon>Fungi</taxon>
        <taxon>Dikarya</taxon>
        <taxon>Basidiomycota</taxon>
        <taxon>Agaricomycotina</taxon>
        <taxon>Agaricomycetes</taxon>
        <taxon>Agaricomycetidae</taxon>
        <taxon>Agaricales</taxon>
        <taxon>Marasmiineae</taxon>
        <taxon>Marasmiaceae</taxon>
        <taxon>Paramarasmius</taxon>
    </lineage>
</organism>
<accession>A0AAW0AY43</accession>
<evidence type="ECO:0000256" key="3">
    <source>
        <dbReference type="ARBA" id="ARBA00023134"/>
    </source>
</evidence>
<comment type="subcellular location">
    <subcellularLocation>
        <location evidence="1">Cell membrane</location>
        <topology evidence="1">Lipid-anchor</topology>
        <orientation evidence="1">Cytoplasmic side</orientation>
    </subcellularLocation>
</comment>
<dbReference type="PRINTS" id="PR00449">
    <property type="entry name" value="RASTRNSFRMNG"/>
</dbReference>
<keyword evidence="2" id="KW-0547">Nucleotide-binding</keyword>
<dbReference type="Pfam" id="PF00071">
    <property type="entry name" value="Ras"/>
    <property type="match status" value="1"/>
</dbReference>
<dbReference type="SMART" id="SM00175">
    <property type="entry name" value="RAB"/>
    <property type="match status" value="1"/>
</dbReference>
<dbReference type="EMBL" id="JAYKXP010000238">
    <property type="protein sequence ID" value="KAK7017987.1"/>
    <property type="molecule type" value="Genomic_DNA"/>
</dbReference>